<reference evidence="3" key="2">
    <citation type="submission" date="2013-12" db="EMBL/GenBank/DDBJ databases">
        <authorList>
            <person name="Yu Y."/>
            <person name="Lee S."/>
            <person name="de Baynast K."/>
            <person name="Wissotski M."/>
            <person name="Liu L."/>
            <person name="Talag J."/>
            <person name="Goicoechea J."/>
            <person name="Angelova A."/>
            <person name="Jetty R."/>
            <person name="Kudrna D."/>
            <person name="Golser W."/>
            <person name="Rivera L."/>
            <person name="Zhang J."/>
            <person name="Wing R."/>
        </authorList>
    </citation>
    <scope>NUCLEOTIDE SEQUENCE</scope>
</reference>
<dbReference type="Proteomes" id="UP000032180">
    <property type="component" value="Chromosome 3"/>
</dbReference>
<proteinExistence type="predicted"/>
<feature type="compositionally biased region" description="Polar residues" evidence="1">
    <location>
        <begin position="83"/>
        <end position="92"/>
    </location>
</feature>
<dbReference type="EnsemblPlants" id="LPERR03G25000.1">
    <property type="protein sequence ID" value="LPERR03G25000.1"/>
    <property type="gene ID" value="LPERR03G25000"/>
</dbReference>
<evidence type="ECO:0000313" key="3">
    <source>
        <dbReference type="Proteomes" id="UP000032180"/>
    </source>
</evidence>
<accession>A0A0D9VXP0</accession>
<dbReference type="STRING" id="77586.A0A0D9VXP0"/>
<reference evidence="2 3" key="1">
    <citation type="submission" date="2012-08" db="EMBL/GenBank/DDBJ databases">
        <title>Oryza genome evolution.</title>
        <authorList>
            <person name="Wing R.A."/>
        </authorList>
    </citation>
    <scope>NUCLEOTIDE SEQUENCE</scope>
</reference>
<keyword evidence="3" id="KW-1185">Reference proteome</keyword>
<sequence length="92" mass="10622">MDANLDEHVSRAQFNDTIPSSTDYVEIHDESNMNVKRVSADNYNYESNENNKSRARKFTKATKDRSRASLSDKSAMKTWNDVMKQNTAQKED</sequence>
<organism evidence="2 3">
    <name type="scientific">Leersia perrieri</name>
    <dbReference type="NCBI Taxonomy" id="77586"/>
    <lineage>
        <taxon>Eukaryota</taxon>
        <taxon>Viridiplantae</taxon>
        <taxon>Streptophyta</taxon>
        <taxon>Embryophyta</taxon>
        <taxon>Tracheophyta</taxon>
        <taxon>Spermatophyta</taxon>
        <taxon>Magnoliopsida</taxon>
        <taxon>Liliopsida</taxon>
        <taxon>Poales</taxon>
        <taxon>Poaceae</taxon>
        <taxon>BOP clade</taxon>
        <taxon>Oryzoideae</taxon>
        <taxon>Oryzeae</taxon>
        <taxon>Oryzinae</taxon>
        <taxon>Leersia</taxon>
    </lineage>
</organism>
<feature type="region of interest" description="Disordered" evidence="1">
    <location>
        <begin position="43"/>
        <end position="92"/>
    </location>
</feature>
<reference evidence="2" key="3">
    <citation type="submission" date="2015-04" db="UniProtKB">
        <authorList>
            <consortium name="EnsemblPlants"/>
        </authorList>
    </citation>
    <scope>IDENTIFICATION</scope>
</reference>
<protein>
    <submittedName>
        <fullName evidence="2">Uncharacterized protein</fullName>
    </submittedName>
</protein>
<dbReference type="HOGENOM" id="CLU_2416476_0_0_1"/>
<evidence type="ECO:0000313" key="2">
    <source>
        <dbReference type="EnsemblPlants" id="LPERR03G25000.1"/>
    </source>
</evidence>
<dbReference type="AlphaFoldDB" id="A0A0D9VXP0"/>
<name>A0A0D9VXP0_9ORYZ</name>
<evidence type="ECO:0000256" key="1">
    <source>
        <dbReference type="SAM" id="MobiDB-lite"/>
    </source>
</evidence>
<dbReference type="Gramene" id="LPERR03G25000.1">
    <property type="protein sequence ID" value="LPERR03G25000.1"/>
    <property type="gene ID" value="LPERR03G25000"/>
</dbReference>